<keyword evidence="5" id="KW-1185">Reference proteome</keyword>
<keyword evidence="2" id="KW-0784">Thiamine biosynthesis</keyword>
<gene>
    <name evidence="4" type="ORF">DFQ12_1305</name>
</gene>
<dbReference type="Gene3D" id="3.20.20.70">
    <property type="entry name" value="Aldolase class I"/>
    <property type="match status" value="1"/>
</dbReference>
<dbReference type="PANTHER" id="PTHR20857">
    <property type="entry name" value="THIAMINE-PHOSPHATE PYROPHOSPHORYLASE"/>
    <property type="match status" value="1"/>
</dbReference>
<comment type="caution">
    <text evidence="4">The sequence shown here is derived from an EMBL/GenBank/DDBJ whole genome shotgun (WGS) entry which is preliminary data.</text>
</comment>
<reference evidence="4 5" key="1">
    <citation type="submission" date="2018-09" db="EMBL/GenBank/DDBJ databases">
        <title>Genomic Encyclopedia of Type Strains, Phase III (KMG-III): the genomes of soil and plant-associated and newly described type strains.</title>
        <authorList>
            <person name="Whitman W."/>
        </authorList>
    </citation>
    <scope>NUCLEOTIDE SEQUENCE [LARGE SCALE GENOMIC DNA]</scope>
    <source>
        <strain evidence="4 5">CECT 7938</strain>
    </source>
</reference>
<sequence>MIIALTAAEEFASELQTIHALFEQGLDLLHLRKYHFSDEQMQRYVASIDATYHDRLVLHSHPQLSNALHINRIHLNEHHRRNGFFDPQLTNCICSTSVHHINQFNTLDKCWNYAFLSPLFPSISKAGYGQHNAVLDQLQFRSNFDVHLIGLGGIKAENCLLSTEAGADGIALLGALWQAPNPIQHFITCKQQLCSKDYSISRRD</sequence>
<feature type="domain" description="Thiamine phosphate synthase/TenI" evidence="3">
    <location>
        <begin position="11"/>
        <end position="175"/>
    </location>
</feature>
<protein>
    <submittedName>
        <fullName evidence="4">Thiamine-phosphate pyrophosphorylase</fullName>
    </submittedName>
</protein>
<dbReference type="AlphaFoldDB" id="A0A420BI47"/>
<dbReference type="GO" id="GO:0009228">
    <property type="term" value="P:thiamine biosynthetic process"/>
    <property type="evidence" value="ECO:0007669"/>
    <property type="project" value="UniProtKB-KW"/>
</dbReference>
<evidence type="ECO:0000313" key="5">
    <source>
        <dbReference type="Proteomes" id="UP000286246"/>
    </source>
</evidence>
<dbReference type="Proteomes" id="UP000286246">
    <property type="component" value="Unassembled WGS sequence"/>
</dbReference>
<evidence type="ECO:0000256" key="1">
    <source>
        <dbReference type="ARBA" id="ARBA00004948"/>
    </source>
</evidence>
<dbReference type="InterPro" id="IPR022998">
    <property type="entry name" value="ThiamineP_synth_TenI"/>
</dbReference>
<name>A0A420BI47_SPHD1</name>
<evidence type="ECO:0000256" key="2">
    <source>
        <dbReference type="ARBA" id="ARBA00022977"/>
    </source>
</evidence>
<comment type="pathway">
    <text evidence="1">Cofactor biosynthesis; thiamine diphosphate biosynthesis.</text>
</comment>
<dbReference type="RefSeq" id="WP_120258113.1">
    <property type="nucleotide sequence ID" value="NZ_RAPY01000001.1"/>
</dbReference>
<organism evidence="4 5">
    <name type="scientific">Sphingobacterium detergens</name>
    <dbReference type="NCBI Taxonomy" id="1145106"/>
    <lineage>
        <taxon>Bacteria</taxon>
        <taxon>Pseudomonadati</taxon>
        <taxon>Bacteroidota</taxon>
        <taxon>Sphingobacteriia</taxon>
        <taxon>Sphingobacteriales</taxon>
        <taxon>Sphingobacteriaceae</taxon>
        <taxon>Sphingobacterium</taxon>
    </lineage>
</organism>
<proteinExistence type="predicted"/>
<dbReference type="CDD" id="cd00564">
    <property type="entry name" value="TMP_TenI"/>
    <property type="match status" value="1"/>
</dbReference>
<dbReference type="Pfam" id="PF02581">
    <property type="entry name" value="TMP-TENI"/>
    <property type="match status" value="1"/>
</dbReference>
<evidence type="ECO:0000313" key="4">
    <source>
        <dbReference type="EMBL" id="RKE56441.1"/>
    </source>
</evidence>
<dbReference type="GO" id="GO:0005737">
    <property type="term" value="C:cytoplasm"/>
    <property type="evidence" value="ECO:0007669"/>
    <property type="project" value="TreeGrafter"/>
</dbReference>
<accession>A0A420BI47</accession>
<dbReference type="InterPro" id="IPR013785">
    <property type="entry name" value="Aldolase_TIM"/>
</dbReference>
<evidence type="ECO:0000259" key="3">
    <source>
        <dbReference type="Pfam" id="PF02581"/>
    </source>
</evidence>
<dbReference type="PANTHER" id="PTHR20857:SF15">
    <property type="entry name" value="THIAMINE-PHOSPHATE SYNTHASE"/>
    <property type="match status" value="1"/>
</dbReference>
<dbReference type="GO" id="GO:0004789">
    <property type="term" value="F:thiamine-phosphate diphosphorylase activity"/>
    <property type="evidence" value="ECO:0007669"/>
    <property type="project" value="TreeGrafter"/>
</dbReference>
<dbReference type="SUPFAM" id="SSF51391">
    <property type="entry name" value="Thiamin phosphate synthase"/>
    <property type="match status" value="1"/>
</dbReference>
<dbReference type="EMBL" id="RAPY01000001">
    <property type="protein sequence ID" value="RKE56441.1"/>
    <property type="molecule type" value="Genomic_DNA"/>
</dbReference>
<dbReference type="OrthoDB" id="194683at2"/>
<dbReference type="InterPro" id="IPR036206">
    <property type="entry name" value="ThiamineP_synth_sf"/>
</dbReference>